<comment type="caution">
    <text evidence="2">The sequence shown here is derived from an EMBL/GenBank/DDBJ whole genome shotgun (WGS) entry which is preliminary data.</text>
</comment>
<dbReference type="EMBL" id="SLXK01000008">
    <property type="protein sequence ID" value="TCP29790.1"/>
    <property type="molecule type" value="Genomic_DNA"/>
</dbReference>
<name>A0A4R2P4P7_9BACL</name>
<feature type="transmembrane region" description="Helical" evidence="1">
    <location>
        <begin position="62"/>
        <end position="83"/>
    </location>
</feature>
<evidence type="ECO:0000313" key="3">
    <source>
        <dbReference type="Proteomes" id="UP000295416"/>
    </source>
</evidence>
<keyword evidence="3" id="KW-1185">Reference proteome</keyword>
<gene>
    <name evidence="2" type="ORF">EV207_10882</name>
</gene>
<reference evidence="2 3" key="1">
    <citation type="submission" date="2019-03" db="EMBL/GenBank/DDBJ databases">
        <title>Genomic Encyclopedia of Type Strains, Phase IV (KMG-IV): sequencing the most valuable type-strain genomes for metagenomic binning, comparative biology and taxonomic classification.</title>
        <authorList>
            <person name="Goeker M."/>
        </authorList>
    </citation>
    <scope>NUCLEOTIDE SEQUENCE [LARGE SCALE GENOMIC DNA]</scope>
    <source>
        <strain evidence="2 3">DSM 19377</strain>
    </source>
</reference>
<keyword evidence="1" id="KW-0472">Membrane</keyword>
<dbReference type="AlphaFoldDB" id="A0A4R2P4P7"/>
<keyword evidence="1" id="KW-0812">Transmembrane</keyword>
<proteinExistence type="predicted"/>
<keyword evidence="1" id="KW-1133">Transmembrane helix</keyword>
<accession>A0A4R2P4P7</accession>
<dbReference type="Proteomes" id="UP000295416">
    <property type="component" value="Unassembled WGS sequence"/>
</dbReference>
<protein>
    <submittedName>
        <fullName evidence="2">Uncharacterized protein</fullName>
    </submittedName>
</protein>
<evidence type="ECO:0000256" key="1">
    <source>
        <dbReference type="SAM" id="Phobius"/>
    </source>
</evidence>
<sequence length="85" mass="9284">MATRSEHVETRDDSQTITWRNWVSWAGIVISLIGFFFMAPVWLGIIGAILGVIGTWGAKNAWGWTSIIVGVVVLILGSMGYTIST</sequence>
<organism evidence="2 3">
    <name type="scientific">Scopulibacillus darangshiensis</name>
    <dbReference type="NCBI Taxonomy" id="442528"/>
    <lineage>
        <taxon>Bacteria</taxon>
        <taxon>Bacillati</taxon>
        <taxon>Bacillota</taxon>
        <taxon>Bacilli</taxon>
        <taxon>Bacillales</taxon>
        <taxon>Sporolactobacillaceae</taxon>
        <taxon>Scopulibacillus</taxon>
    </lineage>
</organism>
<feature type="transmembrane region" description="Helical" evidence="1">
    <location>
        <begin position="22"/>
        <end position="50"/>
    </location>
</feature>
<dbReference type="RefSeq" id="WP_132745383.1">
    <property type="nucleotide sequence ID" value="NZ_SLXK01000008.1"/>
</dbReference>
<evidence type="ECO:0000313" key="2">
    <source>
        <dbReference type="EMBL" id="TCP29790.1"/>
    </source>
</evidence>